<protein>
    <submittedName>
        <fullName evidence="1">Uncharacterized protein</fullName>
    </submittedName>
</protein>
<evidence type="ECO:0000313" key="1">
    <source>
        <dbReference type="EMBL" id="UNH61318.1"/>
    </source>
</evidence>
<sequence>MPADVTEQQSPEQLLKGFRDRYNALAEETRSLQAKIRENENTALKLMGAIETLEYLHPPTAPEEEQTETEE</sequence>
<name>A0AC61TSX1_9CAUD</name>
<keyword evidence="2" id="KW-1185">Reference proteome</keyword>
<reference evidence="1" key="1">
    <citation type="submission" date="2021-11" db="EMBL/GenBank/DDBJ databases">
        <authorList>
            <person name="Rong C."/>
            <person name="Yang Y."/>
            <person name="Li S."/>
            <person name="Zhou K."/>
            <person name="Xu Y."/>
            <person name="Zhang R."/>
            <person name="Zhang Y."/>
        </authorList>
    </citation>
    <scope>NUCLEOTIDE SEQUENCE</scope>
</reference>
<proteinExistence type="predicted"/>
<dbReference type="EMBL" id="OL473597">
    <property type="protein sequence ID" value="UNH61318.1"/>
    <property type="molecule type" value="Genomic_DNA"/>
</dbReference>
<organism evidence="1 2">
    <name type="scientific">Synechococcus phage S-SZBM1</name>
    <dbReference type="NCBI Taxonomy" id="2926475"/>
    <lineage>
        <taxon>Viruses</taxon>
        <taxon>Duplodnaviria</taxon>
        <taxon>Heunggongvirae</taxon>
        <taxon>Uroviricota</taxon>
        <taxon>Caudoviricetes</taxon>
        <taxon>Pantevenvirales</taxon>
        <taxon>Kyanoviridae</taxon>
        <taxon>Shenzhenivirus</taxon>
        <taxon>Shenzhenivirus sszbm1</taxon>
    </lineage>
</organism>
<evidence type="ECO:0000313" key="2">
    <source>
        <dbReference type="Proteomes" id="UP000829362"/>
    </source>
</evidence>
<dbReference type="Proteomes" id="UP000829362">
    <property type="component" value="Segment"/>
</dbReference>
<gene>
    <name evidence="1" type="ORF">SSZBM1_201</name>
</gene>
<accession>A0AC61TSX1</accession>